<gene>
    <name evidence="5" type="ORF">QBC37DRAFT_69745</name>
</gene>
<organism evidence="5 6">
    <name type="scientific">Rhypophila decipiens</name>
    <dbReference type="NCBI Taxonomy" id="261697"/>
    <lineage>
        <taxon>Eukaryota</taxon>
        <taxon>Fungi</taxon>
        <taxon>Dikarya</taxon>
        <taxon>Ascomycota</taxon>
        <taxon>Pezizomycotina</taxon>
        <taxon>Sordariomycetes</taxon>
        <taxon>Sordariomycetidae</taxon>
        <taxon>Sordariales</taxon>
        <taxon>Naviculisporaceae</taxon>
        <taxon>Rhypophila</taxon>
    </lineage>
</organism>
<dbReference type="Pfam" id="PF00732">
    <property type="entry name" value="GMC_oxred_N"/>
    <property type="match status" value="1"/>
</dbReference>
<dbReference type="Gene3D" id="3.50.50.60">
    <property type="entry name" value="FAD/NAD(P)-binding domain"/>
    <property type="match status" value="1"/>
</dbReference>
<dbReference type="SUPFAM" id="SSF54373">
    <property type="entry name" value="FAD-linked reductases, C-terminal domain"/>
    <property type="match status" value="1"/>
</dbReference>
<keyword evidence="2" id="KW-0274">FAD</keyword>
<reference evidence="5" key="2">
    <citation type="submission" date="2023-05" db="EMBL/GenBank/DDBJ databases">
        <authorList>
            <consortium name="Lawrence Berkeley National Laboratory"/>
            <person name="Steindorff A."/>
            <person name="Hensen N."/>
            <person name="Bonometti L."/>
            <person name="Westerberg I."/>
            <person name="Brannstrom I.O."/>
            <person name="Guillou S."/>
            <person name="Cros-Aarteil S."/>
            <person name="Calhoun S."/>
            <person name="Haridas S."/>
            <person name="Kuo A."/>
            <person name="Mondo S."/>
            <person name="Pangilinan J."/>
            <person name="Riley R."/>
            <person name="Labutti K."/>
            <person name="Andreopoulos B."/>
            <person name="Lipzen A."/>
            <person name="Chen C."/>
            <person name="Yanf M."/>
            <person name="Daum C."/>
            <person name="Ng V."/>
            <person name="Clum A."/>
            <person name="Ohm R."/>
            <person name="Martin F."/>
            <person name="Silar P."/>
            <person name="Natvig D."/>
            <person name="Lalanne C."/>
            <person name="Gautier V."/>
            <person name="Ament-Velasquez S.L."/>
            <person name="Kruys A."/>
            <person name="Hutchinson M.I."/>
            <person name="Powell A.J."/>
            <person name="Barry K."/>
            <person name="Miller A.N."/>
            <person name="Grigoriev I.V."/>
            <person name="Debuchy R."/>
            <person name="Gladieux P."/>
            <person name="Thoren M.H."/>
            <person name="Johannesson H."/>
        </authorList>
    </citation>
    <scope>NUCLEOTIDE SEQUENCE</scope>
    <source>
        <strain evidence="5">PSN293</strain>
    </source>
</reference>
<accession>A0AAN7B373</accession>
<dbReference type="EMBL" id="MU858237">
    <property type="protein sequence ID" value="KAK4208584.1"/>
    <property type="molecule type" value="Genomic_DNA"/>
</dbReference>
<dbReference type="InterPro" id="IPR036188">
    <property type="entry name" value="FAD/NAD-bd_sf"/>
</dbReference>
<comment type="caution">
    <text evidence="5">The sequence shown here is derived from an EMBL/GenBank/DDBJ whole genome shotgun (WGS) entry which is preliminary data.</text>
</comment>
<sequence length="637" mass="69066">MMAPYNSFQAALVGLLCLSGVSTSLTVPAFDSISHSQIFERGEDLGAEYDYIVVGGGTAGLTVADRLTESGRYSVLVIEIGRYENGTSVTTASQGIYGFLDSTLQFNIPSVPQADLNNRTIGVIVGKVLGGSSAVNGLQVMRGQKADYDRWNKYFGGGSWGWNAILPYFKKAWRLYPPTPEFVSTNYKVKWNTKYWGSVGKLAASFPKYAFPFQNELLKAMDEIPGVKFAEDSGSGDVGVWWHPSSVDPATWQRSFARPAHWDGVETRSNYDTLVSHKVTKVIFQGTTAKGVQYIPASATTLAGARTVRAKKEIILSAGTIHTPQILQASGVGPKALLRQANIPVVKDLPGVGANFQDHWFQLGAQYTFAKFRPTFQGPNDLYSNATFLAEAQAQFAQNFSGPLSIASGSAAGWFPFRTIAPDTYKSIADRYEAQNPAAYLPPGTDKTVIAGYQAQKKATAALLRSKDAATYNLFIRGDESEGGPVYLHPVSRGFVNINPADPIFAPPLVDYRALSNPADIDILYEFTKFTRKFYAETSIKKWEPVETAPGLGVTTKDGVAEYMRATLTPSVFHPVGTASMLPLKYGGVVDQKLKVYGLKGLSVADASVMPDLPGAYTQETAYVIGEKAADLIKARA</sequence>
<evidence type="ECO:0000259" key="4">
    <source>
        <dbReference type="PROSITE" id="PS00624"/>
    </source>
</evidence>
<dbReference type="Gene3D" id="3.30.560.10">
    <property type="entry name" value="Glucose Oxidase, domain 3"/>
    <property type="match status" value="1"/>
</dbReference>
<feature type="signal peptide" evidence="3">
    <location>
        <begin position="1"/>
        <end position="24"/>
    </location>
</feature>
<reference evidence="5" key="1">
    <citation type="journal article" date="2023" name="Mol. Phylogenet. Evol.">
        <title>Genome-scale phylogeny and comparative genomics of the fungal order Sordariales.</title>
        <authorList>
            <person name="Hensen N."/>
            <person name="Bonometti L."/>
            <person name="Westerberg I."/>
            <person name="Brannstrom I.O."/>
            <person name="Guillou S."/>
            <person name="Cros-Aarteil S."/>
            <person name="Calhoun S."/>
            <person name="Haridas S."/>
            <person name="Kuo A."/>
            <person name="Mondo S."/>
            <person name="Pangilinan J."/>
            <person name="Riley R."/>
            <person name="LaButti K."/>
            <person name="Andreopoulos B."/>
            <person name="Lipzen A."/>
            <person name="Chen C."/>
            <person name="Yan M."/>
            <person name="Daum C."/>
            <person name="Ng V."/>
            <person name="Clum A."/>
            <person name="Steindorff A."/>
            <person name="Ohm R.A."/>
            <person name="Martin F."/>
            <person name="Silar P."/>
            <person name="Natvig D.O."/>
            <person name="Lalanne C."/>
            <person name="Gautier V."/>
            <person name="Ament-Velasquez S.L."/>
            <person name="Kruys A."/>
            <person name="Hutchinson M.I."/>
            <person name="Powell A.J."/>
            <person name="Barry K."/>
            <person name="Miller A.N."/>
            <person name="Grigoriev I.V."/>
            <person name="Debuchy R."/>
            <person name="Gladieux P."/>
            <person name="Hiltunen Thoren M."/>
            <person name="Johannesson H."/>
        </authorList>
    </citation>
    <scope>NUCLEOTIDE SEQUENCE</scope>
    <source>
        <strain evidence="5">PSN293</strain>
    </source>
</reference>
<feature type="chain" id="PRO_5043053095" evidence="3">
    <location>
        <begin position="25"/>
        <end position="637"/>
    </location>
</feature>
<dbReference type="GO" id="GO:0016614">
    <property type="term" value="F:oxidoreductase activity, acting on CH-OH group of donors"/>
    <property type="evidence" value="ECO:0007669"/>
    <property type="project" value="InterPro"/>
</dbReference>
<evidence type="ECO:0000256" key="2">
    <source>
        <dbReference type="PIRSR" id="PIRSR000137-2"/>
    </source>
</evidence>
<proteinExistence type="inferred from homology"/>
<dbReference type="AlphaFoldDB" id="A0AAN7B373"/>
<name>A0AAN7B373_9PEZI</name>
<feature type="domain" description="Glucose-methanol-choline oxidoreductase N-terminal" evidence="4">
    <location>
        <begin position="319"/>
        <end position="333"/>
    </location>
</feature>
<protein>
    <submittedName>
        <fullName evidence="5">Pyranose dehydrogenase</fullName>
    </submittedName>
</protein>
<dbReference type="InterPro" id="IPR000172">
    <property type="entry name" value="GMC_OxRdtase_N"/>
</dbReference>
<evidence type="ECO:0000256" key="3">
    <source>
        <dbReference type="SAM" id="SignalP"/>
    </source>
</evidence>
<feature type="binding site" evidence="2">
    <location>
        <position position="279"/>
    </location>
    <ligand>
        <name>FAD</name>
        <dbReference type="ChEBI" id="CHEBI:57692"/>
    </ligand>
</feature>
<dbReference type="PIRSF" id="PIRSF000137">
    <property type="entry name" value="Alcohol_oxidase"/>
    <property type="match status" value="1"/>
</dbReference>
<evidence type="ECO:0000313" key="6">
    <source>
        <dbReference type="Proteomes" id="UP001301769"/>
    </source>
</evidence>
<keyword evidence="2" id="KW-0285">Flavoprotein</keyword>
<dbReference type="GO" id="GO:0050660">
    <property type="term" value="F:flavin adenine dinucleotide binding"/>
    <property type="evidence" value="ECO:0007669"/>
    <property type="project" value="InterPro"/>
</dbReference>
<keyword evidence="3" id="KW-0732">Signal</keyword>
<dbReference type="Proteomes" id="UP001301769">
    <property type="component" value="Unassembled WGS sequence"/>
</dbReference>
<comment type="cofactor">
    <cofactor evidence="2">
        <name>FAD</name>
        <dbReference type="ChEBI" id="CHEBI:57692"/>
    </cofactor>
</comment>
<dbReference type="PANTHER" id="PTHR11552">
    <property type="entry name" value="GLUCOSE-METHANOL-CHOLINE GMC OXIDOREDUCTASE"/>
    <property type="match status" value="1"/>
</dbReference>
<dbReference type="GO" id="GO:0044550">
    <property type="term" value="P:secondary metabolite biosynthetic process"/>
    <property type="evidence" value="ECO:0007669"/>
    <property type="project" value="TreeGrafter"/>
</dbReference>
<evidence type="ECO:0000313" key="5">
    <source>
        <dbReference type="EMBL" id="KAK4208584.1"/>
    </source>
</evidence>
<dbReference type="PROSITE" id="PS00624">
    <property type="entry name" value="GMC_OXRED_2"/>
    <property type="match status" value="1"/>
</dbReference>
<dbReference type="InterPro" id="IPR007867">
    <property type="entry name" value="GMC_OxRtase_C"/>
</dbReference>
<dbReference type="InterPro" id="IPR012132">
    <property type="entry name" value="GMC_OxRdtase"/>
</dbReference>
<dbReference type="PANTHER" id="PTHR11552:SF115">
    <property type="entry name" value="DEHYDROGENASE XPTC-RELATED"/>
    <property type="match status" value="1"/>
</dbReference>
<keyword evidence="6" id="KW-1185">Reference proteome</keyword>
<comment type="similarity">
    <text evidence="1">Belongs to the GMC oxidoreductase family.</text>
</comment>
<evidence type="ECO:0000256" key="1">
    <source>
        <dbReference type="ARBA" id="ARBA00010790"/>
    </source>
</evidence>
<dbReference type="SUPFAM" id="SSF51905">
    <property type="entry name" value="FAD/NAD(P)-binding domain"/>
    <property type="match status" value="1"/>
</dbReference>
<dbReference type="Pfam" id="PF05199">
    <property type="entry name" value="GMC_oxred_C"/>
    <property type="match status" value="1"/>
</dbReference>
<feature type="binding site" evidence="2">
    <location>
        <position position="128"/>
    </location>
    <ligand>
        <name>FAD</name>
        <dbReference type="ChEBI" id="CHEBI:57692"/>
    </ligand>
</feature>